<organism evidence="2">
    <name type="scientific">Cyclophora tenuis</name>
    <name type="common">Marine diatom</name>
    <dbReference type="NCBI Taxonomy" id="216820"/>
    <lineage>
        <taxon>Eukaryota</taxon>
        <taxon>Sar</taxon>
        <taxon>Stramenopiles</taxon>
        <taxon>Ochrophyta</taxon>
        <taxon>Bacillariophyta</taxon>
        <taxon>Fragilariophyceae</taxon>
        <taxon>Fragilariophycidae</taxon>
        <taxon>Cyclophorales</taxon>
        <taxon>Cyclophoraceae</taxon>
        <taxon>Cyclophora</taxon>
    </lineage>
</organism>
<feature type="compositionally biased region" description="Polar residues" evidence="1">
    <location>
        <begin position="156"/>
        <end position="172"/>
    </location>
</feature>
<feature type="compositionally biased region" description="Polar residues" evidence="1">
    <location>
        <begin position="130"/>
        <end position="144"/>
    </location>
</feature>
<feature type="region of interest" description="Disordered" evidence="1">
    <location>
        <begin position="296"/>
        <end position="330"/>
    </location>
</feature>
<gene>
    <name evidence="2" type="ORF">CTEN0397_LOCUS4007</name>
</gene>
<sequence>MDFEAEGKPKKKERKRPPPPTPVPTTIEFQQGPGSVDSCCEDEHFFYQKLEEFEEGTGAAAVFPQEDDVWSSRVVSSQCDAYGFPLLPSGDASVQASTTGAHRRSHSNDTTSSAGLLEPFQPRDPIDSMDVSSKQVELRQTQSWGKLPEAGATQPRRASQPNPTTITPQSLGLTDILEDRERRHTYATPESIRQRLGQLSSEFLSSKLVQLAEEQVLIQPPASTPLSEGSHQRRQRRLEKAAKLEETCLLDFTVDAKSFEQCSVGSIEHALTVQLQQQKLQGESSADEKWFTSFPSVSTTATSSSSKGTSSSSKDLSSVEDGNDHDLHDLFQQLDDMKVSLQQRRDRRRQTQ</sequence>
<feature type="region of interest" description="Disordered" evidence="1">
    <location>
        <begin position="91"/>
        <end position="178"/>
    </location>
</feature>
<evidence type="ECO:0000313" key="2">
    <source>
        <dbReference type="EMBL" id="CAD8932979.1"/>
    </source>
</evidence>
<feature type="region of interest" description="Disordered" evidence="1">
    <location>
        <begin position="1"/>
        <end position="34"/>
    </location>
</feature>
<dbReference type="EMBL" id="HBFW01006185">
    <property type="protein sequence ID" value="CAD8932979.1"/>
    <property type="molecule type" value="Transcribed_RNA"/>
</dbReference>
<dbReference type="AlphaFoldDB" id="A0A7S1D0S3"/>
<name>A0A7S1D0S3_CYCTE</name>
<protein>
    <submittedName>
        <fullName evidence="2">Uncharacterized protein</fullName>
    </submittedName>
</protein>
<evidence type="ECO:0000256" key="1">
    <source>
        <dbReference type="SAM" id="MobiDB-lite"/>
    </source>
</evidence>
<accession>A0A7S1D0S3</accession>
<reference evidence="2" key="1">
    <citation type="submission" date="2021-01" db="EMBL/GenBank/DDBJ databases">
        <authorList>
            <person name="Corre E."/>
            <person name="Pelletier E."/>
            <person name="Niang G."/>
            <person name="Scheremetjew M."/>
            <person name="Finn R."/>
            <person name="Kale V."/>
            <person name="Holt S."/>
            <person name="Cochrane G."/>
            <person name="Meng A."/>
            <person name="Brown T."/>
            <person name="Cohen L."/>
        </authorList>
    </citation>
    <scope>NUCLEOTIDE SEQUENCE</scope>
    <source>
        <strain evidence="2">ECT3854</strain>
    </source>
</reference>
<proteinExistence type="predicted"/>
<feature type="compositionally biased region" description="Low complexity" evidence="1">
    <location>
        <begin position="296"/>
        <end position="316"/>
    </location>
</feature>